<organism evidence="3 4">
    <name type="scientific">Penstemon davidsonii</name>
    <dbReference type="NCBI Taxonomy" id="160366"/>
    <lineage>
        <taxon>Eukaryota</taxon>
        <taxon>Viridiplantae</taxon>
        <taxon>Streptophyta</taxon>
        <taxon>Embryophyta</taxon>
        <taxon>Tracheophyta</taxon>
        <taxon>Spermatophyta</taxon>
        <taxon>Magnoliopsida</taxon>
        <taxon>eudicotyledons</taxon>
        <taxon>Gunneridae</taxon>
        <taxon>Pentapetalae</taxon>
        <taxon>asterids</taxon>
        <taxon>lamiids</taxon>
        <taxon>Lamiales</taxon>
        <taxon>Plantaginaceae</taxon>
        <taxon>Cheloneae</taxon>
        <taxon>Penstemon</taxon>
    </lineage>
</organism>
<protein>
    <recommendedName>
        <fullName evidence="2">SPX domain-containing protein</fullName>
    </recommendedName>
</protein>
<dbReference type="InterPro" id="IPR004331">
    <property type="entry name" value="SPX_dom"/>
</dbReference>
<accession>A0ABR0DNV5</accession>
<proteinExistence type="predicted"/>
<dbReference type="PANTHER" id="PTHR45978:SF3">
    <property type="entry name" value="SPX DOMAIN-CONTAINING PROTEIN 1-LIKE"/>
    <property type="match status" value="1"/>
</dbReference>
<feature type="compositionally biased region" description="Basic and acidic residues" evidence="1">
    <location>
        <begin position="48"/>
        <end position="63"/>
    </location>
</feature>
<dbReference type="Proteomes" id="UP001291926">
    <property type="component" value="Unassembled WGS sequence"/>
</dbReference>
<evidence type="ECO:0000256" key="1">
    <source>
        <dbReference type="SAM" id="MobiDB-lite"/>
    </source>
</evidence>
<evidence type="ECO:0000313" key="4">
    <source>
        <dbReference type="Proteomes" id="UP001291926"/>
    </source>
</evidence>
<dbReference type="InterPro" id="IPR031142">
    <property type="entry name" value="SPX_prot"/>
</dbReference>
<comment type="caution">
    <text evidence="3">The sequence shown here is derived from an EMBL/GenBank/DDBJ whole genome shotgun (WGS) entry which is preliminary data.</text>
</comment>
<evidence type="ECO:0000259" key="2">
    <source>
        <dbReference type="PROSITE" id="PS51382"/>
    </source>
</evidence>
<dbReference type="PANTHER" id="PTHR45978">
    <property type="entry name" value="SPX DOMAIN-CONTAINING PROTEIN 3"/>
    <property type="match status" value="1"/>
</dbReference>
<evidence type="ECO:0000313" key="3">
    <source>
        <dbReference type="EMBL" id="KAK4490907.1"/>
    </source>
</evidence>
<dbReference type="CDD" id="cd14481">
    <property type="entry name" value="SPX_AtSPX1_like"/>
    <property type="match status" value="1"/>
</dbReference>
<dbReference type="PROSITE" id="PS51382">
    <property type="entry name" value="SPX"/>
    <property type="match status" value="1"/>
</dbReference>
<dbReference type="EMBL" id="JAYDYQ010001087">
    <property type="protein sequence ID" value="KAK4490907.1"/>
    <property type="molecule type" value="Genomic_DNA"/>
</dbReference>
<name>A0ABR0DNV5_9LAMI</name>
<gene>
    <name evidence="3" type="ORF">RD792_001623</name>
</gene>
<reference evidence="3 4" key="1">
    <citation type="journal article" date="2023" name="bioRxiv">
        <title>Genome report: Whole genome sequence and annotation of Penstemon davidsonii.</title>
        <authorList>
            <person name="Ostevik K.L."/>
            <person name="Alabady M."/>
            <person name="Zhang M."/>
            <person name="Rausher M.D."/>
        </authorList>
    </citation>
    <scope>NUCLEOTIDE SEQUENCE [LARGE SCALE GENOMIC DNA]</scope>
    <source>
        <strain evidence="3">DNT005</strain>
        <tissue evidence="3">Whole leaf</tissue>
    </source>
</reference>
<dbReference type="Pfam" id="PF03105">
    <property type="entry name" value="SPX"/>
    <property type="match status" value="1"/>
</dbReference>
<keyword evidence="4" id="KW-1185">Reference proteome</keyword>
<feature type="region of interest" description="Disordered" evidence="1">
    <location>
        <begin position="43"/>
        <end position="63"/>
    </location>
</feature>
<sequence length="270" mass="31853">MKFWKILRKLLDEIFPDWQDKFISYKDLKQQLKLIYPMKESSTNNLENDQRPNKRPRLKDMDGRVDKETAEMKGFFMLLVKEIKKINGFFIDKEELCIIRTKLLKAEVCGVKASKEELNRIGRKIVDFHGEMILLKNYSALNYIGLLKILKKYEKRSGNLIRLPFIEKVLLHEPFLRTEVLSNLVDECEIMIRCIFSKPEQLVVQEDTDQAMEVKEIDLRIPKEFVEIECVENMYLRLSKSALRTMKQIRSGSSTVDMFSLPPMEGSEYI</sequence>
<feature type="domain" description="SPX" evidence="2">
    <location>
        <begin position="1"/>
        <end position="167"/>
    </location>
</feature>